<evidence type="ECO:0000256" key="9">
    <source>
        <dbReference type="ARBA" id="ARBA00022989"/>
    </source>
</evidence>
<keyword evidence="6 11" id="KW-0808">Transferase</keyword>
<dbReference type="OMA" id="GALFIWC"/>
<proteinExistence type="inferred from homology"/>
<dbReference type="UniPathway" id="UPA00196"/>
<dbReference type="GeneID" id="111250137"/>
<dbReference type="AlphaFoldDB" id="A0A7M7MGP1"/>
<reference evidence="12" key="1">
    <citation type="submission" date="2021-01" db="UniProtKB">
        <authorList>
            <consortium name="EnsemblMetazoa"/>
        </authorList>
    </citation>
    <scope>IDENTIFICATION</scope>
</reference>
<evidence type="ECO:0000256" key="2">
    <source>
        <dbReference type="ARBA" id="ARBA00004687"/>
    </source>
</evidence>
<evidence type="ECO:0000313" key="12">
    <source>
        <dbReference type="EnsemblMetazoa" id="XP_022660633"/>
    </source>
</evidence>
<evidence type="ECO:0000256" key="6">
    <source>
        <dbReference type="ARBA" id="ARBA00022679"/>
    </source>
</evidence>
<evidence type="ECO:0000256" key="1">
    <source>
        <dbReference type="ARBA" id="ARBA00004477"/>
    </source>
</evidence>
<dbReference type="PANTHER" id="PTHR12468">
    <property type="entry name" value="GPI MANNOSYLTRANSFERASE 2"/>
    <property type="match status" value="1"/>
</dbReference>
<dbReference type="InterPro" id="IPR007315">
    <property type="entry name" value="PIG-V/Gpi18"/>
</dbReference>
<feature type="transmembrane region" description="Helical" evidence="11">
    <location>
        <begin position="263"/>
        <end position="287"/>
    </location>
</feature>
<comment type="similarity">
    <text evidence="3 11">Belongs to the PIGV family.</text>
</comment>
<dbReference type="GO" id="GO:0005789">
    <property type="term" value="C:endoplasmic reticulum membrane"/>
    <property type="evidence" value="ECO:0007669"/>
    <property type="project" value="UniProtKB-SubCell"/>
</dbReference>
<keyword evidence="8 11" id="KW-0256">Endoplasmic reticulum</keyword>
<comment type="pathway">
    <text evidence="2 11">Glycolipid biosynthesis; glycosylphosphatidylinositol-anchor biosynthesis.</text>
</comment>
<dbReference type="GO" id="GO:0004376">
    <property type="term" value="F:GPI mannosyltransferase activity"/>
    <property type="evidence" value="ECO:0007669"/>
    <property type="project" value="InterPro"/>
</dbReference>
<dbReference type="KEGG" id="vde:111250137"/>
<dbReference type="CTD" id="19835383"/>
<feature type="transmembrane region" description="Helical" evidence="11">
    <location>
        <begin position="415"/>
        <end position="439"/>
    </location>
</feature>
<dbReference type="GO" id="GO:0006506">
    <property type="term" value="P:GPI anchor biosynthetic process"/>
    <property type="evidence" value="ECO:0007669"/>
    <property type="project" value="UniProtKB-UniPathway"/>
</dbReference>
<dbReference type="GO" id="GO:0031501">
    <property type="term" value="C:mannosyltransferase complex"/>
    <property type="evidence" value="ECO:0007669"/>
    <property type="project" value="TreeGrafter"/>
</dbReference>
<feature type="transmembrane region" description="Helical" evidence="11">
    <location>
        <begin position="230"/>
        <end position="257"/>
    </location>
</feature>
<feature type="transmembrane region" description="Helical" evidence="11">
    <location>
        <begin position="459"/>
        <end position="477"/>
    </location>
</feature>
<dbReference type="GO" id="GO:0000009">
    <property type="term" value="F:alpha-1,6-mannosyltransferase activity"/>
    <property type="evidence" value="ECO:0007669"/>
    <property type="project" value="InterPro"/>
</dbReference>
<dbReference type="OrthoDB" id="10252502at2759"/>
<keyword evidence="10 11" id="KW-0472">Membrane</keyword>
<dbReference type="Pfam" id="PF04188">
    <property type="entry name" value="Mannosyl_trans2"/>
    <property type="match status" value="1"/>
</dbReference>
<sequence>MPSQNIFEKLLADLLYRVAPDILLYRLFTRTDSFIRAVFLSSTSFPNWPQLTQLCPAISQPHREQPGSTSPRSTTSWDVAKFAASSRALILLLQFLFNYFIQDYNADAFRSPLIILESKRWSLSDRVVHTLLEGLTRWDSQYFLHIAQFGYTYEHMTAFFPGYPYLARILAQAFEDVLGDILSPSSWVLISCVLVTHVSFVLSAVALFYLTQLMFDDRHLPMQVVKMYSFNPASIFFASCYTESLFAFVTFSGLYLLEKEYDTLATVMFAIGSVTRSNASLVPIFYLEKAWRRYQRGKYAFSLLIRAGFACLGNVIVQLYFWDSFCFPHQQPKAVKEVRLYAAEMGYKQIGINASEWCFYRLPFSYSFVQAKYWNVGFFKYWQLKQTPNFLLALPVIVFVAHFCRLYYKRLASYCLHAAILSAICVFFANIQVATRILISASPVPLWAAAKSEKRNLVWAYFLLYFILGLILHTNFFPWT</sequence>
<feature type="transmembrane region" description="Helical" evidence="11">
    <location>
        <begin position="187"/>
        <end position="210"/>
    </location>
</feature>
<feature type="transmembrane region" description="Helical" evidence="11">
    <location>
        <begin position="299"/>
        <end position="322"/>
    </location>
</feature>
<feature type="transmembrane region" description="Helical" evidence="11">
    <location>
        <begin position="390"/>
        <end position="408"/>
    </location>
</feature>
<dbReference type="EnsemblMetazoa" id="XM_022804898">
    <property type="protein sequence ID" value="XP_022660633"/>
    <property type="gene ID" value="LOC111250137"/>
</dbReference>
<dbReference type="FunCoup" id="A0A7M7MGP1">
    <property type="interactions" value="528"/>
</dbReference>
<evidence type="ECO:0000256" key="11">
    <source>
        <dbReference type="RuleBase" id="RU363112"/>
    </source>
</evidence>
<dbReference type="InParanoid" id="A0A7M7MGP1"/>
<evidence type="ECO:0000256" key="5">
    <source>
        <dbReference type="ARBA" id="ARBA00022676"/>
    </source>
</evidence>
<dbReference type="PANTHER" id="PTHR12468:SF2">
    <property type="entry name" value="GPI MANNOSYLTRANSFERASE 2"/>
    <property type="match status" value="1"/>
</dbReference>
<keyword evidence="4 11" id="KW-0337">GPI-anchor biosynthesis</keyword>
<comment type="caution">
    <text evidence="11">Lacks conserved residue(s) required for the propagation of feature annotation.</text>
</comment>
<evidence type="ECO:0000256" key="4">
    <source>
        <dbReference type="ARBA" id="ARBA00022502"/>
    </source>
</evidence>
<name>A0A7M7MGP1_VARDE</name>
<dbReference type="Proteomes" id="UP000594260">
    <property type="component" value="Unplaced"/>
</dbReference>
<comment type="function">
    <text evidence="11">Mannosyltransferase involved in glycosylphosphatidylinositol-anchor biosynthesis.</text>
</comment>
<protein>
    <recommendedName>
        <fullName evidence="11">GPI mannosyltransferase 2</fullName>
        <ecNumber evidence="11">2.4.1.-</ecNumber>
    </recommendedName>
</protein>
<keyword evidence="9 11" id="KW-1133">Transmembrane helix</keyword>
<evidence type="ECO:0000256" key="10">
    <source>
        <dbReference type="ARBA" id="ARBA00023136"/>
    </source>
</evidence>
<accession>A0A7M7MGP1</accession>
<keyword evidence="7 11" id="KW-0812">Transmembrane</keyword>
<comment type="subcellular location">
    <subcellularLocation>
        <location evidence="1 11">Endoplasmic reticulum membrane</location>
        <topology evidence="1 11">Multi-pass membrane protein</topology>
    </subcellularLocation>
</comment>
<evidence type="ECO:0000313" key="13">
    <source>
        <dbReference type="Proteomes" id="UP000594260"/>
    </source>
</evidence>
<keyword evidence="5 11" id="KW-0328">Glycosyltransferase</keyword>
<dbReference type="EC" id="2.4.1.-" evidence="11"/>
<organism evidence="12 13">
    <name type="scientific">Varroa destructor</name>
    <name type="common">Honeybee mite</name>
    <dbReference type="NCBI Taxonomy" id="109461"/>
    <lineage>
        <taxon>Eukaryota</taxon>
        <taxon>Metazoa</taxon>
        <taxon>Ecdysozoa</taxon>
        <taxon>Arthropoda</taxon>
        <taxon>Chelicerata</taxon>
        <taxon>Arachnida</taxon>
        <taxon>Acari</taxon>
        <taxon>Parasitiformes</taxon>
        <taxon>Mesostigmata</taxon>
        <taxon>Gamasina</taxon>
        <taxon>Dermanyssoidea</taxon>
        <taxon>Varroidae</taxon>
        <taxon>Varroa</taxon>
    </lineage>
</organism>
<dbReference type="RefSeq" id="XP_022660633.1">
    <property type="nucleotide sequence ID" value="XM_022804898.1"/>
</dbReference>
<keyword evidence="13" id="KW-1185">Reference proteome</keyword>
<evidence type="ECO:0000256" key="7">
    <source>
        <dbReference type="ARBA" id="ARBA00022692"/>
    </source>
</evidence>
<evidence type="ECO:0000256" key="8">
    <source>
        <dbReference type="ARBA" id="ARBA00022824"/>
    </source>
</evidence>
<evidence type="ECO:0000256" key="3">
    <source>
        <dbReference type="ARBA" id="ARBA00008698"/>
    </source>
</evidence>